<gene>
    <name evidence="2" type="ORF">WJU16_22555</name>
</gene>
<keyword evidence="1" id="KW-0175">Coiled coil</keyword>
<name>A0ABZ2YMD6_9BACT</name>
<sequence length="261" mass="30019">MKFLFVLLSGGVLLTTAFAPRPWDIFSSLQIDREEVPRYIDRNFEDGELRFPNTRELKKLDPSRRAAAVKEIGDFIKNYMHSPAYAKKFSKDRENAKPKSAEGKIKAEIADLEKSIPEAEKDLKEATEATKALAESLVKMLKEKYNALKNPSDPKHELYVMTVAGMDYTNAADYEAAVKKWDAEYPAAPEDLIRKRLQQFLDLTADINFEAELKTDSHGVKYFADEELERKNEHWKLCFRSGKETVTAARTYAEQWLKELK</sequence>
<keyword evidence="3" id="KW-1185">Reference proteome</keyword>
<protein>
    <submittedName>
        <fullName evidence="2">Uncharacterized protein</fullName>
    </submittedName>
</protein>
<feature type="coiled-coil region" evidence="1">
    <location>
        <begin position="109"/>
        <end position="144"/>
    </location>
</feature>
<dbReference type="Proteomes" id="UP001485459">
    <property type="component" value="Chromosome"/>
</dbReference>
<organism evidence="2 3">
    <name type="scientific">Chitinophaga pollutisoli</name>
    <dbReference type="NCBI Taxonomy" id="3133966"/>
    <lineage>
        <taxon>Bacteria</taxon>
        <taxon>Pseudomonadati</taxon>
        <taxon>Bacteroidota</taxon>
        <taxon>Chitinophagia</taxon>
        <taxon>Chitinophagales</taxon>
        <taxon>Chitinophagaceae</taxon>
        <taxon>Chitinophaga</taxon>
    </lineage>
</organism>
<evidence type="ECO:0000313" key="2">
    <source>
        <dbReference type="EMBL" id="WZN40748.1"/>
    </source>
</evidence>
<evidence type="ECO:0000313" key="3">
    <source>
        <dbReference type="Proteomes" id="UP001485459"/>
    </source>
</evidence>
<evidence type="ECO:0000256" key="1">
    <source>
        <dbReference type="SAM" id="Coils"/>
    </source>
</evidence>
<proteinExistence type="predicted"/>
<reference evidence="3" key="1">
    <citation type="submission" date="2024-03" db="EMBL/GenBank/DDBJ databases">
        <title>Chitinophaga horti sp. nov., isolated from garden soil.</title>
        <authorList>
            <person name="Lee D.S."/>
            <person name="Han D.M."/>
            <person name="Baek J.H."/>
            <person name="Choi D.G."/>
            <person name="Jeon J.H."/>
            <person name="Jeon C.O."/>
        </authorList>
    </citation>
    <scope>NUCLEOTIDE SEQUENCE [LARGE SCALE GENOMIC DNA]</scope>
    <source>
        <strain evidence="3">GPA1</strain>
    </source>
</reference>
<accession>A0ABZ2YMD6</accession>
<dbReference type="EMBL" id="CP149822">
    <property type="protein sequence ID" value="WZN40748.1"/>
    <property type="molecule type" value="Genomic_DNA"/>
</dbReference>
<dbReference type="RefSeq" id="WP_341835613.1">
    <property type="nucleotide sequence ID" value="NZ_CP149822.1"/>
</dbReference>